<accession>A0ABT4TJF0</accession>
<feature type="coiled-coil region" evidence="4">
    <location>
        <begin position="187"/>
        <end position="214"/>
    </location>
</feature>
<gene>
    <name evidence="8" type="ORF">O4U47_08260</name>
</gene>
<evidence type="ECO:0000313" key="8">
    <source>
        <dbReference type="EMBL" id="MDA2804501.1"/>
    </source>
</evidence>
<dbReference type="PANTHER" id="PTHR24421:SF62">
    <property type="entry name" value="SENSORY TRANSDUCTION HISTIDINE KINASE"/>
    <property type="match status" value="1"/>
</dbReference>
<name>A0ABT4TJF0_9ACTN</name>
<feature type="transmembrane region" description="Helical" evidence="6">
    <location>
        <begin position="56"/>
        <end position="74"/>
    </location>
</feature>
<keyword evidence="9" id="KW-1185">Reference proteome</keyword>
<evidence type="ECO:0000256" key="1">
    <source>
        <dbReference type="ARBA" id="ARBA00022679"/>
    </source>
</evidence>
<evidence type="ECO:0000256" key="6">
    <source>
        <dbReference type="SAM" id="Phobius"/>
    </source>
</evidence>
<comment type="caution">
    <text evidence="8">The sequence shown here is derived from an EMBL/GenBank/DDBJ whole genome shotgun (WGS) entry which is preliminary data.</text>
</comment>
<reference evidence="8" key="1">
    <citation type="submission" date="2023-01" db="EMBL/GenBank/DDBJ databases">
        <title>Draft genome sequence of Nocardiopsis sp. LSu2-4 isolated from halophytes.</title>
        <authorList>
            <person name="Duangmal K."/>
            <person name="Chantavorakit T."/>
        </authorList>
    </citation>
    <scope>NUCLEOTIDE SEQUENCE</scope>
    <source>
        <strain evidence="8">LSu2-4</strain>
    </source>
</reference>
<dbReference type="Pfam" id="PF02518">
    <property type="entry name" value="HATPase_c"/>
    <property type="match status" value="1"/>
</dbReference>
<dbReference type="InterPro" id="IPR036890">
    <property type="entry name" value="HATPase_C_sf"/>
</dbReference>
<dbReference type="InterPro" id="IPR011712">
    <property type="entry name" value="Sig_transdc_His_kin_sub3_dim/P"/>
</dbReference>
<dbReference type="RefSeq" id="WP_270677050.1">
    <property type="nucleotide sequence ID" value="NZ_JAQFWP010000011.1"/>
</dbReference>
<dbReference type="Proteomes" id="UP001165685">
    <property type="component" value="Unassembled WGS sequence"/>
</dbReference>
<feature type="transmembrane region" description="Helical" evidence="6">
    <location>
        <begin position="94"/>
        <end position="118"/>
    </location>
</feature>
<sequence>MSADVPLEGRPRRLRPPRLPDVPEDWVATPYWDAFVVAVLGLMAFLGAVSGEGAAARWTAAGALAALAAFYLVYGRRVLRRGPFQRWRAAPALAGYAALYLPAATAVPSVATAMFALAPLVFMTAPGAPAGAAVAALLFGPALLRAALDPSAAAGLVVELPVLTVILLFSLWFGGWIGRIIGQSAERKMLIEELERSREQAAALSARAGALAERERIARDIHDTLAQGFTSVVALAEAVESEMDRDPGAARRHLELIKETGRENLAEARALVAGGLAGGAALELEEALRRTAERTGEEAGAHTVFTVRGQAPAHLPAGSQVDLLRGAQEALANARRHAGASRITVVLEYLPGAYRVTVGDDGRGFDPGAPRSGFGLAGMGRRAEAAGGRFALETAPGGGTEVRLEIPHPEGPVGTPQGTEEGA</sequence>
<dbReference type="Gene3D" id="3.30.565.10">
    <property type="entry name" value="Histidine kinase-like ATPase, C-terminal domain"/>
    <property type="match status" value="1"/>
</dbReference>
<keyword evidence="1" id="KW-0808">Transferase</keyword>
<evidence type="ECO:0000256" key="4">
    <source>
        <dbReference type="SAM" id="Coils"/>
    </source>
</evidence>
<feature type="domain" description="Histidine kinase" evidence="7">
    <location>
        <begin position="318"/>
        <end position="410"/>
    </location>
</feature>
<dbReference type="GO" id="GO:0016301">
    <property type="term" value="F:kinase activity"/>
    <property type="evidence" value="ECO:0007669"/>
    <property type="project" value="UniProtKB-KW"/>
</dbReference>
<evidence type="ECO:0000259" key="7">
    <source>
        <dbReference type="PROSITE" id="PS50109"/>
    </source>
</evidence>
<dbReference type="PANTHER" id="PTHR24421">
    <property type="entry name" value="NITRATE/NITRITE SENSOR PROTEIN NARX-RELATED"/>
    <property type="match status" value="1"/>
</dbReference>
<dbReference type="EMBL" id="JAQFWP010000011">
    <property type="protein sequence ID" value="MDA2804501.1"/>
    <property type="molecule type" value="Genomic_DNA"/>
</dbReference>
<feature type="transmembrane region" description="Helical" evidence="6">
    <location>
        <begin position="130"/>
        <end position="148"/>
    </location>
</feature>
<keyword evidence="4" id="KW-0175">Coiled coil</keyword>
<dbReference type="InterPro" id="IPR050482">
    <property type="entry name" value="Sensor_HK_TwoCompSys"/>
</dbReference>
<dbReference type="InterPro" id="IPR003594">
    <property type="entry name" value="HATPase_dom"/>
</dbReference>
<evidence type="ECO:0000256" key="3">
    <source>
        <dbReference type="ARBA" id="ARBA00023012"/>
    </source>
</evidence>
<dbReference type="SMART" id="SM00387">
    <property type="entry name" value="HATPase_c"/>
    <property type="match status" value="1"/>
</dbReference>
<evidence type="ECO:0000256" key="5">
    <source>
        <dbReference type="SAM" id="MobiDB-lite"/>
    </source>
</evidence>
<feature type="region of interest" description="Disordered" evidence="5">
    <location>
        <begin position="394"/>
        <end position="423"/>
    </location>
</feature>
<dbReference type="InterPro" id="IPR005467">
    <property type="entry name" value="His_kinase_dom"/>
</dbReference>
<dbReference type="Pfam" id="PF07730">
    <property type="entry name" value="HisKA_3"/>
    <property type="match status" value="1"/>
</dbReference>
<feature type="transmembrane region" description="Helical" evidence="6">
    <location>
        <begin position="31"/>
        <end position="49"/>
    </location>
</feature>
<keyword evidence="2 8" id="KW-0418">Kinase</keyword>
<dbReference type="PIRSF" id="PIRSF037434">
    <property type="entry name" value="STHK_ChrS"/>
    <property type="match status" value="1"/>
</dbReference>
<proteinExistence type="predicted"/>
<keyword evidence="6" id="KW-0472">Membrane</keyword>
<feature type="transmembrane region" description="Helical" evidence="6">
    <location>
        <begin position="160"/>
        <end position="181"/>
    </location>
</feature>
<dbReference type="PROSITE" id="PS50109">
    <property type="entry name" value="HIS_KIN"/>
    <property type="match status" value="1"/>
</dbReference>
<evidence type="ECO:0000256" key="2">
    <source>
        <dbReference type="ARBA" id="ARBA00022777"/>
    </source>
</evidence>
<keyword evidence="6" id="KW-0812">Transmembrane</keyword>
<keyword evidence="6" id="KW-1133">Transmembrane helix</keyword>
<keyword evidence="3" id="KW-0902">Two-component regulatory system</keyword>
<dbReference type="CDD" id="cd16917">
    <property type="entry name" value="HATPase_UhpB-NarQ-NarX-like"/>
    <property type="match status" value="1"/>
</dbReference>
<organism evidence="8 9">
    <name type="scientific">Nocardiopsis suaedae</name>
    <dbReference type="NCBI Taxonomy" id="3018444"/>
    <lineage>
        <taxon>Bacteria</taxon>
        <taxon>Bacillati</taxon>
        <taxon>Actinomycetota</taxon>
        <taxon>Actinomycetes</taxon>
        <taxon>Streptosporangiales</taxon>
        <taxon>Nocardiopsidaceae</taxon>
        <taxon>Nocardiopsis</taxon>
    </lineage>
</organism>
<protein>
    <submittedName>
        <fullName evidence="8">Sensor histidine kinase</fullName>
    </submittedName>
</protein>
<evidence type="ECO:0000313" key="9">
    <source>
        <dbReference type="Proteomes" id="UP001165685"/>
    </source>
</evidence>
<dbReference type="SUPFAM" id="SSF55874">
    <property type="entry name" value="ATPase domain of HSP90 chaperone/DNA topoisomerase II/histidine kinase"/>
    <property type="match status" value="1"/>
</dbReference>
<dbReference type="Gene3D" id="1.20.5.1930">
    <property type="match status" value="1"/>
</dbReference>
<dbReference type="InterPro" id="IPR017205">
    <property type="entry name" value="Sig_transdc_His_kinase_ChrS"/>
</dbReference>